<protein>
    <submittedName>
        <fullName evidence="1">Uncharacterized protein</fullName>
    </submittedName>
</protein>
<organism evidence="1 2">
    <name type="scientific">Pyropia yezoensis</name>
    <name type="common">Susabi-nori</name>
    <name type="synonym">Porphyra yezoensis</name>
    <dbReference type="NCBI Taxonomy" id="2788"/>
    <lineage>
        <taxon>Eukaryota</taxon>
        <taxon>Rhodophyta</taxon>
        <taxon>Bangiophyceae</taxon>
        <taxon>Bangiales</taxon>
        <taxon>Bangiaceae</taxon>
        <taxon>Pyropia</taxon>
    </lineage>
</organism>
<proteinExistence type="predicted"/>
<keyword evidence="2" id="KW-1185">Reference proteome</keyword>
<dbReference type="EMBL" id="CM020619">
    <property type="protein sequence ID" value="KAK1866450.1"/>
    <property type="molecule type" value="Genomic_DNA"/>
</dbReference>
<reference evidence="1" key="1">
    <citation type="submission" date="2019-11" db="EMBL/GenBank/DDBJ databases">
        <title>Nori genome reveals adaptations in red seaweeds to the harsh intertidal environment.</title>
        <authorList>
            <person name="Wang D."/>
            <person name="Mao Y."/>
        </authorList>
    </citation>
    <scope>NUCLEOTIDE SEQUENCE</scope>
    <source>
        <tissue evidence="1">Gametophyte</tissue>
    </source>
</reference>
<gene>
    <name evidence="1" type="ORF">I4F81_008969</name>
</gene>
<name>A0ACC3C8Z4_PYRYE</name>
<sequence>MRRTCSSVGLLSLPCFFAVEVGRGAAAHDVGGSASVFRARTGALRKALGRPLSSPEGCPGGGALAELIYLDAPFVVEREDTPPPPPPPPPSPLSGTGGDSLAGPTSPVAVDARSAAAASPGAAPRAQQRTWGLPNPDETAGWPAALRYLRAALVEHAPIDGLLGFSQGATVAAVLAAATAEPPPPADLPPSSQVAGSLAAPITPAAPEAAVAETAALARLRLVIVVSGFAPWRDHLAGLLSPDRPLDLPSLHIMGEADTQVPVAACRALAECFAPTQREVYVHGGGHLVPSGADARARVVSFVARFAKGEGATGRNAHL</sequence>
<dbReference type="Proteomes" id="UP000798662">
    <property type="component" value="Chromosome 2"/>
</dbReference>
<evidence type="ECO:0000313" key="1">
    <source>
        <dbReference type="EMBL" id="KAK1866450.1"/>
    </source>
</evidence>
<comment type="caution">
    <text evidence="1">The sequence shown here is derived from an EMBL/GenBank/DDBJ whole genome shotgun (WGS) entry which is preliminary data.</text>
</comment>
<accession>A0ACC3C8Z4</accession>
<evidence type="ECO:0000313" key="2">
    <source>
        <dbReference type="Proteomes" id="UP000798662"/>
    </source>
</evidence>